<gene>
    <name evidence="6" type="primary">LOC115396171</name>
</gene>
<dbReference type="CDD" id="cd07103">
    <property type="entry name" value="ALDH_F5_SSADH_GabD"/>
    <property type="match status" value="1"/>
</dbReference>
<dbReference type="GO" id="GO:0004777">
    <property type="term" value="F:succinate-semialdehyde dehydrogenase (NAD+) activity"/>
    <property type="evidence" value="ECO:0007669"/>
    <property type="project" value="UniProtKB-EC"/>
</dbReference>
<dbReference type="InterPro" id="IPR016160">
    <property type="entry name" value="Ald_DH_CS_CYS"/>
</dbReference>
<accession>A0A672FXX1</accession>
<dbReference type="InterPro" id="IPR016162">
    <property type="entry name" value="Ald_DH_N"/>
</dbReference>
<keyword evidence="7" id="KW-1185">Reference proteome</keyword>
<evidence type="ECO:0000256" key="1">
    <source>
        <dbReference type="ARBA" id="ARBA00013051"/>
    </source>
</evidence>
<protein>
    <recommendedName>
        <fullName evidence="2">Succinate-semialdehyde dehydrogenase, mitochondrial</fullName>
        <ecNumber evidence="1">1.2.1.24</ecNumber>
    </recommendedName>
    <alternativeName>
        <fullName evidence="4">NAD(+)-dependent succinic semialdehyde dehydrogenase</fullName>
    </alternativeName>
</protein>
<keyword evidence="3" id="KW-0560">Oxidoreductase</keyword>
<dbReference type="PROSITE" id="PS00070">
    <property type="entry name" value="ALDEHYDE_DEHYDR_CYS"/>
    <property type="match status" value="1"/>
</dbReference>
<organism evidence="6 7">
    <name type="scientific">Salarias fasciatus</name>
    <name type="common">Jewelled blenny</name>
    <name type="synonym">Blennius fasciatus</name>
    <dbReference type="NCBI Taxonomy" id="181472"/>
    <lineage>
        <taxon>Eukaryota</taxon>
        <taxon>Metazoa</taxon>
        <taxon>Chordata</taxon>
        <taxon>Craniata</taxon>
        <taxon>Vertebrata</taxon>
        <taxon>Euteleostomi</taxon>
        <taxon>Actinopterygii</taxon>
        <taxon>Neopterygii</taxon>
        <taxon>Teleostei</taxon>
        <taxon>Neoteleostei</taxon>
        <taxon>Acanthomorphata</taxon>
        <taxon>Ovalentaria</taxon>
        <taxon>Blenniimorphae</taxon>
        <taxon>Blenniiformes</taxon>
        <taxon>Blennioidei</taxon>
        <taxon>Blenniidae</taxon>
        <taxon>Salariinae</taxon>
        <taxon>Salarias</taxon>
    </lineage>
</organism>
<evidence type="ECO:0000313" key="7">
    <source>
        <dbReference type="Proteomes" id="UP000472267"/>
    </source>
</evidence>
<dbReference type="SUPFAM" id="SSF53720">
    <property type="entry name" value="ALDH-like"/>
    <property type="match status" value="1"/>
</dbReference>
<evidence type="ECO:0000256" key="4">
    <source>
        <dbReference type="ARBA" id="ARBA00030806"/>
    </source>
</evidence>
<dbReference type="Gene3D" id="3.40.309.10">
    <property type="entry name" value="Aldehyde Dehydrogenase, Chain A, domain 2"/>
    <property type="match status" value="1"/>
</dbReference>
<proteinExistence type="predicted"/>
<dbReference type="Pfam" id="PF00171">
    <property type="entry name" value="Aldedh"/>
    <property type="match status" value="1"/>
</dbReference>
<dbReference type="InterPro" id="IPR016163">
    <property type="entry name" value="Ald_DH_C"/>
</dbReference>
<dbReference type="FunFam" id="3.40.605.10:FF:000096">
    <property type="entry name" value="Succinate-semialdehyde dehydrogenase, mitochondrial"/>
    <property type="match status" value="1"/>
</dbReference>
<dbReference type="Ensembl" id="ENSSFAT00005011935.1">
    <property type="protein sequence ID" value="ENSSFAP00005011453.1"/>
    <property type="gene ID" value="ENSSFAG00005005327.1"/>
</dbReference>
<evidence type="ECO:0000313" key="6">
    <source>
        <dbReference type="Ensembl" id="ENSSFAP00005011453.1"/>
    </source>
</evidence>
<reference evidence="6" key="2">
    <citation type="submission" date="2025-08" db="UniProtKB">
        <authorList>
            <consortium name="Ensembl"/>
        </authorList>
    </citation>
    <scope>IDENTIFICATION</scope>
</reference>
<evidence type="ECO:0000256" key="2">
    <source>
        <dbReference type="ARBA" id="ARBA00019842"/>
    </source>
</evidence>
<sequence length="486" mass="52888">MSAVCAPSIRRLLQVVSPGVTAAMLRSYSLDVSAPLLRTQGYVDGRWVSAASVFPVLDPATGQEIARVADCGAAEAKQAVDAAYKAFQSWKRSTAKERSILLRKWFDLLTLHKEDLARLITFESGKPLKESLAEVTYSASFLEWFSEEARRVYGDIVPSPLRDRRIFLLKQPVGVASIITPWNFPSAMITRKVGAALAAGCTVVVKPAEDTPLSALALAELAEQAGIPAGVFNVVPCSREETPAVGQVLCTDPLVAKISFTGSTATGKVLLKMAADTVKKVSMELGGHAPFIVFDSADVDRAVSGAMASKFRNSGQTCVCSNRFLVQSGIYDRFVEKLGRAMDAELRMGHGSDPQTTQGPLINQRAADKVGGASVGVTDLTVTSEELNHRLWSLRLSSRCRTPCPGEPRFCGAGSVSTAPSWNRRCWWTSAPTCCVRRRRRSARWFPSSGRYRGTLGDRPSEQRTVHQSQLLLLITDSAPRRKLWP</sequence>
<name>A0A672FXX1_SALFA</name>
<evidence type="ECO:0000256" key="3">
    <source>
        <dbReference type="ARBA" id="ARBA00023002"/>
    </source>
</evidence>
<dbReference type="Proteomes" id="UP000472267">
    <property type="component" value="Chromosome 11"/>
</dbReference>
<dbReference type="GO" id="GO:0005739">
    <property type="term" value="C:mitochondrion"/>
    <property type="evidence" value="ECO:0007669"/>
    <property type="project" value="TreeGrafter"/>
</dbReference>
<dbReference type="Gene3D" id="3.40.605.10">
    <property type="entry name" value="Aldehyde Dehydrogenase, Chain A, domain 1"/>
    <property type="match status" value="1"/>
</dbReference>
<dbReference type="EC" id="1.2.1.24" evidence="1"/>
<dbReference type="InterPro" id="IPR050740">
    <property type="entry name" value="Aldehyde_DH_Superfamily"/>
</dbReference>
<dbReference type="InterPro" id="IPR016161">
    <property type="entry name" value="Ald_DH/histidinol_DH"/>
</dbReference>
<dbReference type="PANTHER" id="PTHR43353:SF5">
    <property type="entry name" value="SUCCINATE-SEMIALDEHYDE DEHYDROGENASE, MITOCHONDRIAL"/>
    <property type="match status" value="1"/>
</dbReference>
<reference evidence="6" key="1">
    <citation type="submission" date="2019-06" db="EMBL/GenBank/DDBJ databases">
        <authorList>
            <consortium name="Wellcome Sanger Institute Data Sharing"/>
        </authorList>
    </citation>
    <scope>NUCLEOTIDE SEQUENCE [LARGE SCALE GENOMIC DNA]</scope>
</reference>
<dbReference type="PANTHER" id="PTHR43353">
    <property type="entry name" value="SUCCINATE-SEMIALDEHYDE DEHYDROGENASE, MITOCHONDRIAL"/>
    <property type="match status" value="1"/>
</dbReference>
<dbReference type="InterPro" id="IPR015590">
    <property type="entry name" value="Aldehyde_DH_dom"/>
</dbReference>
<dbReference type="GO" id="GO:0009450">
    <property type="term" value="P:gamma-aminobutyric acid catabolic process"/>
    <property type="evidence" value="ECO:0007669"/>
    <property type="project" value="TreeGrafter"/>
</dbReference>
<feature type="domain" description="Aldehyde dehydrogenase" evidence="5">
    <location>
        <begin position="47"/>
        <end position="371"/>
    </location>
</feature>
<evidence type="ECO:0000259" key="5">
    <source>
        <dbReference type="Pfam" id="PF00171"/>
    </source>
</evidence>
<dbReference type="AlphaFoldDB" id="A0A672FXX1"/>
<reference evidence="6" key="3">
    <citation type="submission" date="2025-09" db="UniProtKB">
        <authorList>
            <consortium name="Ensembl"/>
        </authorList>
    </citation>
    <scope>IDENTIFICATION</scope>
</reference>